<dbReference type="RefSeq" id="WP_145107849.1">
    <property type="nucleotide sequence ID" value="NZ_CP036349.1"/>
</dbReference>
<dbReference type="Proteomes" id="UP000316426">
    <property type="component" value="Chromosome"/>
</dbReference>
<dbReference type="AlphaFoldDB" id="A0A518K3Z6"/>
<evidence type="ECO:0000259" key="1">
    <source>
        <dbReference type="Pfam" id="PF07589"/>
    </source>
</evidence>
<keyword evidence="3" id="KW-1185">Reference proteome</keyword>
<dbReference type="KEGG" id="bmei:Spa11_07000"/>
<gene>
    <name evidence="2" type="ORF">Spa11_07000</name>
</gene>
<name>A0A518K3Z6_9BACT</name>
<dbReference type="Pfam" id="PF07589">
    <property type="entry name" value="PEP-CTERM"/>
    <property type="match status" value="1"/>
</dbReference>
<sequence>MKQDDSNATARRAAYSIAAGAVVGVTGSAEAAISYSGVQDLAIAQFSSQQLNLDGDAYNDILLKNYVFGGGNYQGAYVNFAPGKVVGFSAGLSYASALSAGDLIDASTTSGGPFQASMAYGGNNPNAEFNTASGAFIGLEFPIGGVSHFGWVRVTVDNAAGSFVINDWAYNSTPGAGLLAGQVPEPTSLGLLAAGAAGVAAMRRRQVA</sequence>
<accession>A0A518K3Z6</accession>
<dbReference type="NCBIfam" id="TIGR02595">
    <property type="entry name" value="PEP_CTERM"/>
    <property type="match status" value="1"/>
</dbReference>
<dbReference type="EMBL" id="CP036349">
    <property type="protein sequence ID" value="QDV72522.1"/>
    <property type="molecule type" value="Genomic_DNA"/>
</dbReference>
<reference evidence="2 3" key="1">
    <citation type="submission" date="2019-02" db="EMBL/GenBank/DDBJ databases">
        <title>Deep-cultivation of Planctomycetes and their phenomic and genomic characterization uncovers novel biology.</title>
        <authorList>
            <person name="Wiegand S."/>
            <person name="Jogler M."/>
            <person name="Boedeker C."/>
            <person name="Pinto D."/>
            <person name="Vollmers J."/>
            <person name="Rivas-Marin E."/>
            <person name="Kohn T."/>
            <person name="Peeters S.H."/>
            <person name="Heuer A."/>
            <person name="Rast P."/>
            <person name="Oberbeckmann S."/>
            <person name="Bunk B."/>
            <person name="Jeske O."/>
            <person name="Meyerdierks A."/>
            <person name="Storesund J.E."/>
            <person name="Kallscheuer N."/>
            <person name="Luecker S."/>
            <person name="Lage O.M."/>
            <person name="Pohl T."/>
            <person name="Merkel B.J."/>
            <person name="Hornburger P."/>
            <person name="Mueller R.-W."/>
            <person name="Bruemmer F."/>
            <person name="Labrenz M."/>
            <person name="Spormann A.M."/>
            <person name="Op den Camp H."/>
            <person name="Overmann J."/>
            <person name="Amann R."/>
            <person name="Jetten M.S.M."/>
            <person name="Mascher T."/>
            <person name="Medema M.H."/>
            <person name="Devos D.P."/>
            <person name="Kaster A.-K."/>
            <person name="Ovreas L."/>
            <person name="Rohde M."/>
            <person name="Galperin M.Y."/>
            <person name="Jogler C."/>
        </authorList>
    </citation>
    <scope>NUCLEOTIDE SEQUENCE [LARGE SCALE GENOMIC DNA]</scope>
    <source>
        <strain evidence="2 3">Spa11</strain>
    </source>
</reference>
<feature type="domain" description="Ice-binding protein C-terminal" evidence="1">
    <location>
        <begin position="182"/>
        <end position="205"/>
    </location>
</feature>
<protein>
    <submittedName>
        <fullName evidence="2">PEP-CTERM motif protein</fullName>
    </submittedName>
</protein>
<proteinExistence type="predicted"/>
<evidence type="ECO:0000313" key="3">
    <source>
        <dbReference type="Proteomes" id="UP000316426"/>
    </source>
</evidence>
<organism evidence="2 3">
    <name type="scientific">Botrimarina mediterranea</name>
    <dbReference type="NCBI Taxonomy" id="2528022"/>
    <lineage>
        <taxon>Bacteria</taxon>
        <taxon>Pseudomonadati</taxon>
        <taxon>Planctomycetota</taxon>
        <taxon>Planctomycetia</taxon>
        <taxon>Pirellulales</taxon>
        <taxon>Lacipirellulaceae</taxon>
        <taxon>Botrimarina</taxon>
    </lineage>
</organism>
<dbReference type="InterPro" id="IPR013424">
    <property type="entry name" value="Ice-binding_C"/>
</dbReference>
<evidence type="ECO:0000313" key="2">
    <source>
        <dbReference type="EMBL" id="QDV72522.1"/>
    </source>
</evidence>